<dbReference type="EMBL" id="MT144606">
    <property type="protein sequence ID" value="QJH94782.1"/>
    <property type="molecule type" value="Genomic_DNA"/>
</dbReference>
<gene>
    <name evidence="1" type="ORF">TM448A00456_0018</name>
    <name evidence="2" type="ORF">TM448B00301_0024</name>
</gene>
<dbReference type="AlphaFoldDB" id="A0A6H1ZGB7"/>
<accession>A0A6H1ZGB7</accession>
<evidence type="ECO:0000313" key="1">
    <source>
        <dbReference type="EMBL" id="QJA46578.1"/>
    </source>
</evidence>
<name>A0A6H1ZGB7_9ZZZZ</name>
<sequence>MGTYDTLNVEGCEGAQVKCFGCGMAQLKVGDDVLNVTGDPTCRIYAIALREGGYLVIINNRIAHWRESEPEGYPIFDKWSDPYGEESVGIMDEPYFLDEAEDEDDGGGGVPAKLR</sequence>
<evidence type="ECO:0000313" key="2">
    <source>
        <dbReference type="EMBL" id="QJH94782.1"/>
    </source>
</evidence>
<dbReference type="EMBL" id="MT144015">
    <property type="protein sequence ID" value="QJA46578.1"/>
    <property type="molecule type" value="Genomic_DNA"/>
</dbReference>
<proteinExistence type="predicted"/>
<organism evidence="1">
    <name type="scientific">viral metagenome</name>
    <dbReference type="NCBI Taxonomy" id="1070528"/>
    <lineage>
        <taxon>unclassified sequences</taxon>
        <taxon>metagenomes</taxon>
        <taxon>organismal metagenomes</taxon>
    </lineage>
</organism>
<reference evidence="1" key="1">
    <citation type="submission" date="2020-03" db="EMBL/GenBank/DDBJ databases">
        <title>The deep terrestrial virosphere.</title>
        <authorList>
            <person name="Holmfeldt K."/>
            <person name="Nilsson E."/>
            <person name="Simone D."/>
            <person name="Lopez-Fernandez M."/>
            <person name="Wu X."/>
            <person name="de Brujin I."/>
            <person name="Lundin D."/>
            <person name="Andersson A."/>
            <person name="Bertilsson S."/>
            <person name="Dopson M."/>
        </authorList>
    </citation>
    <scope>NUCLEOTIDE SEQUENCE</scope>
    <source>
        <strain evidence="1">TM448A00456</strain>
        <strain evidence="2">TM448B00301</strain>
    </source>
</reference>
<protein>
    <submittedName>
        <fullName evidence="1">Uncharacterized protein</fullName>
    </submittedName>
</protein>